<feature type="region of interest" description="Disordered" evidence="1">
    <location>
        <begin position="1"/>
        <end position="24"/>
    </location>
</feature>
<protein>
    <submittedName>
        <fullName evidence="2">Uncharacterized protein</fullName>
    </submittedName>
</protein>
<accession>A0A1D1V5R1</accession>
<evidence type="ECO:0000313" key="2">
    <source>
        <dbReference type="EMBL" id="GAU96085.1"/>
    </source>
</evidence>
<feature type="compositionally biased region" description="Polar residues" evidence="1">
    <location>
        <begin position="135"/>
        <end position="147"/>
    </location>
</feature>
<dbReference type="AlphaFoldDB" id="A0A1D1V5R1"/>
<feature type="compositionally biased region" description="Basic and acidic residues" evidence="1">
    <location>
        <begin position="109"/>
        <end position="132"/>
    </location>
</feature>
<dbReference type="EMBL" id="BDGG01000003">
    <property type="protein sequence ID" value="GAU96085.1"/>
    <property type="molecule type" value="Genomic_DNA"/>
</dbReference>
<feature type="region of interest" description="Disordered" evidence="1">
    <location>
        <begin position="104"/>
        <end position="178"/>
    </location>
</feature>
<sequence>MDSVKSWYRSKSMSFPKPGSQLESTHWNNADFKSQAYGSTDSAADRAAKAATEICKKLTPSKETQTTVVNTVGQYGRKLIPNEATKQKVSRFYESQVAKLKYSQLKEGYQPDDRDDLARFSDEDSFHGHPEPSRQVPTNSFDDSLSPHSRARAASTGSHGWNGSFMNFNKNGSNGRRL</sequence>
<dbReference type="Proteomes" id="UP000186922">
    <property type="component" value="Unassembled WGS sequence"/>
</dbReference>
<proteinExistence type="predicted"/>
<gene>
    <name evidence="2" type="primary">RvY_07577-1</name>
    <name evidence="2" type="synonym">RvY_07577.1</name>
    <name evidence="2" type="ORF">RvY_07577</name>
</gene>
<reference evidence="2 3" key="1">
    <citation type="journal article" date="2016" name="Nat. Commun.">
        <title>Extremotolerant tardigrade genome and improved radiotolerance of human cultured cells by tardigrade-unique protein.</title>
        <authorList>
            <person name="Hashimoto T."/>
            <person name="Horikawa D.D."/>
            <person name="Saito Y."/>
            <person name="Kuwahara H."/>
            <person name="Kozuka-Hata H."/>
            <person name="Shin-I T."/>
            <person name="Minakuchi Y."/>
            <person name="Ohishi K."/>
            <person name="Motoyama A."/>
            <person name="Aizu T."/>
            <person name="Enomoto A."/>
            <person name="Kondo K."/>
            <person name="Tanaka S."/>
            <person name="Hara Y."/>
            <person name="Koshikawa S."/>
            <person name="Sagara H."/>
            <person name="Miura T."/>
            <person name="Yokobori S."/>
            <person name="Miyagawa K."/>
            <person name="Suzuki Y."/>
            <person name="Kubo T."/>
            <person name="Oyama M."/>
            <person name="Kohara Y."/>
            <person name="Fujiyama A."/>
            <person name="Arakawa K."/>
            <person name="Katayama T."/>
            <person name="Toyoda A."/>
            <person name="Kunieda T."/>
        </authorList>
    </citation>
    <scope>NUCLEOTIDE SEQUENCE [LARGE SCALE GENOMIC DNA]</scope>
    <source>
        <strain evidence="2 3">YOKOZUNA-1</strain>
    </source>
</reference>
<comment type="caution">
    <text evidence="2">The sequence shown here is derived from an EMBL/GenBank/DDBJ whole genome shotgun (WGS) entry which is preliminary data.</text>
</comment>
<feature type="compositionally biased region" description="Polar residues" evidence="1">
    <location>
        <begin position="155"/>
        <end position="178"/>
    </location>
</feature>
<dbReference type="OrthoDB" id="10062399at2759"/>
<name>A0A1D1V5R1_RAMVA</name>
<organism evidence="2 3">
    <name type="scientific">Ramazzottius varieornatus</name>
    <name type="common">Water bear</name>
    <name type="synonym">Tardigrade</name>
    <dbReference type="NCBI Taxonomy" id="947166"/>
    <lineage>
        <taxon>Eukaryota</taxon>
        <taxon>Metazoa</taxon>
        <taxon>Ecdysozoa</taxon>
        <taxon>Tardigrada</taxon>
        <taxon>Eutardigrada</taxon>
        <taxon>Parachela</taxon>
        <taxon>Hypsibioidea</taxon>
        <taxon>Ramazzottiidae</taxon>
        <taxon>Ramazzottius</taxon>
    </lineage>
</organism>
<evidence type="ECO:0000256" key="1">
    <source>
        <dbReference type="SAM" id="MobiDB-lite"/>
    </source>
</evidence>
<keyword evidence="3" id="KW-1185">Reference proteome</keyword>
<evidence type="ECO:0000313" key="3">
    <source>
        <dbReference type="Proteomes" id="UP000186922"/>
    </source>
</evidence>